<dbReference type="SUPFAM" id="SSF53244">
    <property type="entry name" value="MurD-like peptide ligases, peptide-binding domain"/>
    <property type="match status" value="1"/>
</dbReference>
<dbReference type="GO" id="GO:0005524">
    <property type="term" value="F:ATP binding"/>
    <property type="evidence" value="ECO:0007669"/>
    <property type="project" value="UniProtKB-UniRule"/>
</dbReference>
<protein>
    <recommendedName>
        <fullName evidence="3 14">UDP-N-acetylmuramate--L-alanine ligase</fullName>
        <ecNumber evidence="3 14">6.3.2.8</ecNumber>
    </recommendedName>
    <alternativeName>
        <fullName evidence="14">UDP-N-acetylmuramoyl-L-alanine synthetase</fullName>
    </alternativeName>
</protein>
<dbReference type="GO" id="GO:0008763">
    <property type="term" value="F:UDP-N-acetylmuramate-L-alanine ligase activity"/>
    <property type="evidence" value="ECO:0007669"/>
    <property type="project" value="UniProtKB-UniRule"/>
</dbReference>
<evidence type="ECO:0000256" key="10">
    <source>
        <dbReference type="ARBA" id="ARBA00022984"/>
    </source>
</evidence>
<dbReference type="Gene3D" id="3.90.190.20">
    <property type="entry name" value="Mur ligase, C-terminal domain"/>
    <property type="match status" value="1"/>
</dbReference>
<dbReference type="InterPro" id="IPR000713">
    <property type="entry name" value="Mur_ligase_N"/>
</dbReference>
<keyword evidence="6 14" id="KW-0132">Cell division</keyword>
<evidence type="ECO:0000256" key="4">
    <source>
        <dbReference type="ARBA" id="ARBA00022490"/>
    </source>
</evidence>
<keyword evidence="19" id="KW-1185">Reference proteome</keyword>
<evidence type="ECO:0000256" key="3">
    <source>
        <dbReference type="ARBA" id="ARBA00012211"/>
    </source>
</evidence>
<evidence type="ECO:0000313" key="19">
    <source>
        <dbReference type="Proteomes" id="UP000574276"/>
    </source>
</evidence>
<dbReference type="GO" id="GO:0051301">
    <property type="term" value="P:cell division"/>
    <property type="evidence" value="ECO:0007669"/>
    <property type="project" value="UniProtKB-KW"/>
</dbReference>
<keyword evidence="11 14" id="KW-0131">Cell cycle</keyword>
<dbReference type="UniPathway" id="UPA00219"/>
<accession>A0A839JV87</accession>
<name>A0A839JV87_9FIRM</name>
<organism evidence="18 19">
    <name type="scientific">Variimorphobacter saccharofermentans</name>
    <dbReference type="NCBI Taxonomy" id="2755051"/>
    <lineage>
        <taxon>Bacteria</taxon>
        <taxon>Bacillati</taxon>
        <taxon>Bacillota</taxon>
        <taxon>Clostridia</taxon>
        <taxon>Lachnospirales</taxon>
        <taxon>Lachnospiraceae</taxon>
        <taxon>Variimorphobacter</taxon>
    </lineage>
</organism>
<keyword evidence="12 14" id="KW-0961">Cell wall biogenesis/degradation</keyword>
<reference evidence="18 19" key="1">
    <citation type="submission" date="2020-07" db="EMBL/GenBank/DDBJ databases">
        <title>Characterization and genome sequencing of isolate MD1, a novel member within the family Lachnospiraceae.</title>
        <authorList>
            <person name="Rettenmaier R."/>
            <person name="Di Bello L."/>
            <person name="Zinser C."/>
            <person name="Scheitz K."/>
            <person name="Liebl W."/>
            <person name="Zverlov V."/>
        </authorList>
    </citation>
    <scope>NUCLEOTIDE SEQUENCE [LARGE SCALE GENOMIC DNA]</scope>
    <source>
        <strain evidence="18 19">MD1</strain>
    </source>
</reference>
<dbReference type="Gene3D" id="3.40.1190.10">
    <property type="entry name" value="Mur-like, catalytic domain"/>
    <property type="match status" value="1"/>
</dbReference>
<keyword evidence="10 14" id="KW-0573">Peptidoglycan synthesis</keyword>
<evidence type="ECO:0000313" key="18">
    <source>
        <dbReference type="EMBL" id="MBB2181400.1"/>
    </source>
</evidence>
<evidence type="ECO:0000256" key="12">
    <source>
        <dbReference type="ARBA" id="ARBA00023316"/>
    </source>
</evidence>
<dbReference type="InterPro" id="IPR050061">
    <property type="entry name" value="MurCDEF_pg_biosynth"/>
</dbReference>
<evidence type="ECO:0000256" key="13">
    <source>
        <dbReference type="ARBA" id="ARBA00047833"/>
    </source>
</evidence>
<sequence>MYKIDFDKPCRIHFIGIGGISMSGFAEYLHTQGYIVSGSDAHQSKITDHLSDLGIKFYLGQRASNITSDIEVVVYTAAIAEDNEELMEVKRRGIPLLNRAEMIGQIMLNFNNAIAVSGTHGKTTTTSMVSSIFMEGQLDPTISVGGILDAIGGNIRMGKSEHFITEACEYTNTFLEFYPRRSIILNIDADHLDFFKDLQDIRNSFHAFAKRLPENGQLFINGEIPNYEEITSDLVCEVLTYGIIDPAYRKSDSSYDICADRIEFDKQGNGSYDLYYRGQFIDRISLNCNGLHNVSNSLPAIGVSIESGISIDVIKRAFSSFHNSKRRFEYKGEIGGITILDDYAHHPTEVTATLTAAQTYPHKKLWCVFQPHTYTRTRNHLKEFANALSLADKIVLADIYAAREKNPGDISSKDLASELEKLGKEVYYFPCFDEIESFLLQNCMNGDLLITMGAGDIVSVGENLLGL</sequence>
<evidence type="ECO:0000256" key="2">
    <source>
        <dbReference type="ARBA" id="ARBA00004752"/>
    </source>
</evidence>
<evidence type="ECO:0000259" key="17">
    <source>
        <dbReference type="Pfam" id="PF08245"/>
    </source>
</evidence>
<feature type="binding site" evidence="14">
    <location>
        <begin position="118"/>
        <end position="124"/>
    </location>
    <ligand>
        <name>ATP</name>
        <dbReference type="ChEBI" id="CHEBI:30616"/>
    </ligand>
</feature>
<dbReference type="Gene3D" id="3.40.50.720">
    <property type="entry name" value="NAD(P)-binding Rossmann-like Domain"/>
    <property type="match status" value="1"/>
</dbReference>
<keyword evidence="9 14" id="KW-0133">Cell shape</keyword>
<dbReference type="GO" id="GO:0009252">
    <property type="term" value="P:peptidoglycan biosynthetic process"/>
    <property type="evidence" value="ECO:0007669"/>
    <property type="project" value="UniProtKB-UniRule"/>
</dbReference>
<evidence type="ECO:0000256" key="9">
    <source>
        <dbReference type="ARBA" id="ARBA00022960"/>
    </source>
</evidence>
<dbReference type="InterPro" id="IPR005758">
    <property type="entry name" value="UDP-N-AcMur_Ala_ligase_MurC"/>
</dbReference>
<dbReference type="InterPro" id="IPR036565">
    <property type="entry name" value="Mur-like_cat_sf"/>
</dbReference>
<comment type="catalytic activity">
    <reaction evidence="13 14">
        <text>UDP-N-acetyl-alpha-D-muramate + L-alanine + ATP = UDP-N-acetyl-alpha-D-muramoyl-L-alanine + ADP + phosphate + H(+)</text>
        <dbReference type="Rhea" id="RHEA:23372"/>
        <dbReference type="ChEBI" id="CHEBI:15378"/>
        <dbReference type="ChEBI" id="CHEBI:30616"/>
        <dbReference type="ChEBI" id="CHEBI:43474"/>
        <dbReference type="ChEBI" id="CHEBI:57972"/>
        <dbReference type="ChEBI" id="CHEBI:70757"/>
        <dbReference type="ChEBI" id="CHEBI:83898"/>
        <dbReference type="ChEBI" id="CHEBI:456216"/>
        <dbReference type="EC" id="6.3.2.8"/>
    </reaction>
</comment>
<dbReference type="InterPro" id="IPR036615">
    <property type="entry name" value="Mur_ligase_C_dom_sf"/>
</dbReference>
<proteinExistence type="inferred from homology"/>
<keyword evidence="7 14" id="KW-0547">Nucleotide-binding</keyword>
<comment type="pathway">
    <text evidence="2 14">Cell wall biogenesis; peptidoglycan biosynthesis.</text>
</comment>
<keyword evidence="5 14" id="KW-0436">Ligase</keyword>
<evidence type="ECO:0000259" key="16">
    <source>
        <dbReference type="Pfam" id="PF02875"/>
    </source>
</evidence>
<feature type="domain" description="Mur ligase C-terminal" evidence="16">
    <location>
        <begin position="326"/>
        <end position="455"/>
    </location>
</feature>
<comment type="subcellular location">
    <subcellularLocation>
        <location evidence="1 14">Cytoplasm</location>
    </subcellularLocation>
</comment>
<evidence type="ECO:0000256" key="5">
    <source>
        <dbReference type="ARBA" id="ARBA00022598"/>
    </source>
</evidence>
<feature type="domain" description="Mur ligase central" evidence="17">
    <location>
        <begin position="116"/>
        <end position="303"/>
    </location>
</feature>
<comment type="similarity">
    <text evidence="14">Belongs to the MurCDEF family.</text>
</comment>
<dbReference type="GO" id="GO:0071555">
    <property type="term" value="P:cell wall organization"/>
    <property type="evidence" value="ECO:0007669"/>
    <property type="project" value="UniProtKB-KW"/>
</dbReference>
<dbReference type="InterPro" id="IPR013221">
    <property type="entry name" value="Mur_ligase_cen"/>
</dbReference>
<dbReference type="SUPFAM" id="SSF53623">
    <property type="entry name" value="MurD-like peptide ligases, catalytic domain"/>
    <property type="match status" value="1"/>
</dbReference>
<dbReference type="HAMAP" id="MF_00046">
    <property type="entry name" value="MurC"/>
    <property type="match status" value="1"/>
</dbReference>
<dbReference type="PANTHER" id="PTHR43445:SF3">
    <property type="entry name" value="UDP-N-ACETYLMURAMATE--L-ALANINE LIGASE"/>
    <property type="match status" value="1"/>
</dbReference>
<comment type="caution">
    <text evidence="18">The sequence shown here is derived from an EMBL/GenBank/DDBJ whole genome shotgun (WGS) entry which is preliminary data.</text>
</comment>
<dbReference type="Pfam" id="PF08245">
    <property type="entry name" value="Mur_ligase_M"/>
    <property type="match status" value="1"/>
</dbReference>
<dbReference type="Proteomes" id="UP000574276">
    <property type="component" value="Unassembled WGS sequence"/>
</dbReference>
<evidence type="ECO:0000256" key="14">
    <source>
        <dbReference type="HAMAP-Rule" id="MF_00046"/>
    </source>
</evidence>
<keyword evidence="8 14" id="KW-0067">ATP-binding</keyword>
<feature type="domain" description="Mur ligase N-terminal catalytic" evidence="15">
    <location>
        <begin position="11"/>
        <end position="110"/>
    </location>
</feature>
<dbReference type="EMBL" id="JACEGA010000001">
    <property type="protein sequence ID" value="MBB2181400.1"/>
    <property type="molecule type" value="Genomic_DNA"/>
</dbReference>
<dbReference type="AlphaFoldDB" id="A0A839JV87"/>
<evidence type="ECO:0000256" key="11">
    <source>
        <dbReference type="ARBA" id="ARBA00023306"/>
    </source>
</evidence>
<evidence type="ECO:0000256" key="6">
    <source>
        <dbReference type="ARBA" id="ARBA00022618"/>
    </source>
</evidence>
<dbReference type="PANTHER" id="PTHR43445">
    <property type="entry name" value="UDP-N-ACETYLMURAMATE--L-ALANINE LIGASE-RELATED"/>
    <property type="match status" value="1"/>
</dbReference>
<keyword evidence="4 14" id="KW-0963">Cytoplasm</keyword>
<evidence type="ECO:0000256" key="7">
    <source>
        <dbReference type="ARBA" id="ARBA00022741"/>
    </source>
</evidence>
<comment type="function">
    <text evidence="14">Cell wall formation.</text>
</comment>
<dbReference type="Pfam" id="PF02875">
    <property type="entry name" value="Mur_ligase_C"/>
    <property type="match status" value="1"/>
</dbReference>
<evidence type="ECO:0000259" key="15">
    <source>
        <dbReference type="Pfam" id="PF01225"/>
    </source>
</evidence>
<dbReference type="EC" id="6.3.2.8" evidence="3 14"/>
<dbReference type="Pfam" id="PF01225">
    <property type="entry name" value="Mur_ligase"/>
    <property type="match status" value="1"/>
</dbReference>
<dbReference type="GO" id="GO:0008360">
    <property type="term" value="P:regulation of cell shape"/>
    <property type="evidence" value="ECO:0007669"/>
    <property type="project" value="UniProtKB-KW"/>
</dbReference>
<dbReference type="InterPro" id="IPR004101">
    <property type="entry name" value="Mur_ligase_C"/>
</dbReference>
<dbReference type="RefSeq" id="WP_228351179.1">
    <property type="nucleotide sequence ID" value="NZ_JACEGA010000001.1"/>
</dbReference>
<dbReference type="GO" id="GO:0005737">
    <property type="term" value="C:cytoplasm"/>
    <property type="evidence" value="ECO:0007669"/>
    <property type="project" value="UniProtKB-SubCell"/>
</dbReference>
<gene>
    <name evidence="14 18" type="primary">murC</name>
    <name evidence="18" type="ORF">H0486_00630</name>
</gene>
<dbReference type="NCBIfam" id="TIGR01082">
    <property type="entry name" value="murC"/>
    <property type="match status" value="1"/>
</dbReference>
<dbReference type="SUPFAM" id="SSF51984">
    <property type="entry name" value="MurCD N-terminal domain"/>
    <property type="match status" value="1"/>
</dbReference>
<evidence type="ECO:0000256" key="8">
    <source>
        <dbReference type="ARBA" id="ARBA00022840"/>
    </source>
</evidence>
<evidence type="ECO:0000256" key="1">
    <source>
        <dbReference type="ARBA" id="ARBA00004496"/>
    </source>
</evidence>